<keyword evidence="2" id="KW-1133">Transmembrane helix</keyword>
<comment type="caution">
    <text evidence="3">The sequence shown here is derived from an EMBL/GenBank/DDBJ whole genome shotgun (WGS) entry which is preliminary data.</text>
</comment>
<evidence type="ECO:0000313" key="4">
    <source>
        <dbReference type="Proteomes" id="UP000226031"/>
    </source>
</evidence>
<reference evidence="3 4" key="1">
    <citation type="submission" date="2017-10" db="EMBL/GenBank/DDBJ databases">
        <title>Comparative genomics in systemic dimorphic fungi from Ajellomycetaceae.</title>
        <authorList>
            <person name="Munoz J.F."/>
            <person name="Mcewen J.G."/>
            <person name="Clay O.K."/>
            <person name="Cuomo C.A."/>
        </authorList>
    </citation>
    <scope>NUCLEOTIDE SEQUENCE [LARGE SCALE GENOMIC DNA]</scope>
    <source>
        <strain evidence="3 4">UAMH4076</strain>
    </source>
</reference>
<gene>
    <name evidence="3" type="ORF">GX50_00171</name>
</gene>
<evidence type="ECO:0000313" key="3">
    <source>
        <dbReference type="EMBL" id="PGH36936.1"/>
    </source>
</evidence>
<feature type="compositionally biased region" description="Polar residues" evidence="1">
    <location>
        <begin position="65"/>
        <end position="78"/>
    </location>
</feature>
<evidence type="ECO:0000256" key="1">
    <source>
        <dbReference type="SAM" id="MobiDB-lite"/>
    </source>
</evidence>
<feature type="compositionally biased region" description="Basic residues" evidence="1">
    <location>
        <begin position="889"/>
        <end position="898"/>
    </location>
</feature>
<name>A0A2B7ZSD1_9EURO</name>
<dbReference type="EMBL" id="PDND01000002">
    <property type="protein sequence ID" value="PGH36936.1"/>
    <property type="molecule type" value="Genomic_DNA"/>
</dbReference>
<evidence type="ECO:0000256" key="2">
    <source>
        <dbReference type="SAM" id="Phobius"/>
    </source>
</evidence>
<accession>A0A2B7ZSD1</accession>
<feature type="region of interest" description="Disordered" evidence="1">
    <location>
        <begin position="878"/>
        <end position="907"/>
    </location>
</feature>
<feature type="compositionally biased region" description="Acidic residues" evidence="1">
    <location>
        <begin position="110"/>
        <end position="127"/>
    </location>
</feature>
<proteinExistence type="predicted"/>
<feature type="region of interest" description="Disordered" evidence="1">
    <location>
        <begin position="1"/>
        <end position="153"/>
    </location>
</feature>
<protein>
    <submittedName>
        <fullName evidence="3">Uncharacterized protein</fullName>
    </submittedName>
</protein>
<keyword evidence="2" id="KW-0812">Transmembrane</keyword>
<feature type="transmembrane region" description="Helical" evidence="2">
    <location>
        <begin position="507"/>
        <end position="535"/>
    </location>
</feature>
<dbReference type="VEuPathDB" id="FungiDB:EMCG_06474"/>
<dbReference type="Proteomes" id="UP000226031">
    <property type="component" value="Unassembled WGS sequence"/>
</dbReference>
<dbReference type="STRING" id="73230.A0A2B7ZSD1"/>
<keyword evidence="2" id="KW-0472">Membrane</keyword>
<organism evidence="3 4">
    <name type="scientific">[Emmonsia] crescens</name>
    <dbReference type="NCBI Taxonomy" id="73230"/>
    <lineage>
        <taxon>Eukaryota</taxon>
        <taxon>Fungi</taxon>
        <taxon>Dikarya</taxon>
        <taxon>Ascomycota</taxon>
        <taxon>Pezizomycotina</taxon>
        <taxon>Eurotiomycetes</taxon>
        <taxon>Eurotiomycetidae</taxon>
        <taxon>Onygenales</taxon>
        <taxon>Ajellomycetaceae</taxon>
        <taxon>Emergomyces</taxon>
    </lineage>
</organism>
<dbReference type="AlphaFoldDB" id="A0A2B7ZSD1"/>
<sequence>MPDSDEFASHHRHRQDNNDNTDNNPPLFQFPKLPAAGPSPAVLSSFQPDAEAMTSDNNRFERPDSSLSESWATLSGSDIYSEDDSRSDQTDTASLVGRSVPDDVTSLEGRDDDDDDDDDDDSSEVESEDVHSYCSEPRPPFPRHMREQSLENSDTTIKAAPYQLVSDSIEFVEPDNWPERETIELKHTIQVFNEAETPDFLRALPHDLGDGHLSVTVQQTMAKRGLDLTKPFRALYVGAPDFKHIILDKMGDVLVASSDDGINNGVSADSSRFHVVPASFGTGASPNYAELLPIHVQLIVDECVSATAEREDNKPSTISITLKNRNPCSSTWTGSGYAIQSATPWTPPDLAIFFMAQDDNIVGRKIHSLCHTFMKRHGVPSMVISENPMWTKQNPMVPLDYQSLHVCLESRDKETGESRVLGRYPIDLKTFESIAPGQLNRNIASLSGLYSSKSISKATEVPGKVTETSDQVRGWKTWVDIRSSPDGSSQLLFFGTPYNFDTIAHAFLTFGIFAVGFLVIALISTFLHAFTLLIVDLSSRLPSLPISPLLYGPAPTTAYLAPRTTTANTAETSLMPLSVSDLILPDCTGKYSFDIDTYISKLSSRTDEEGSEPDKFQVHVIGDCHIIIKLPSRPTSRRKAPKFEVTVTRADQHIPFDQERLFDGVYTLRLPREDAYGPLNISITTKSKPIIEQVTEVDFGKPWLKIANWKKAAQKLSAQLKSDLNLASVGLSDVYNRMSADFYEMSDVLRGETELAGRASLQRALKATNSMLARSKQLSEEITRRTKDRMMTSTISLREKLSTVNTNVVQFANEGRWCVIGKEARRLFQNPTSAYDFNFAQRLADNAQQVRRSQGMAAAQKQAVHLWQRLRSGSVNELTTARPRCERGRRQKGRRGKAHGSQGCGRR</sequence>
<keyword evidence="4" id="KW-1185">Reference proteome</keyword>